<evidence type="ECO:0000313" key="16">
    <source>
        <dbReference type="Proteomes" id="UP001175271"/>
    </source>
</evidence>
<feature type="transmembrane region" description="Helical" evidence="14">
    <location>
        <begin position="112"/>
        <end position="132"/>
    </location>
</feature>
<evidence type="ECO:0000256" key="8">
    <source>
        <dbReference type="ARBA" id="ARBA00022794"/>
    </source>
</evidence>
<evidence type="ECO:0000256" key="14">
    <source>
        <dbReference type="SAM" id="Phobius"/>
    </source>
</evidence>
<dbReference type="InterPro" id="IPR024133">
    <property type="entry name" value="TM_138"/>
</dbReference>
<gene>
    <name evidence="15" type="ORF">QR680_001455</name>
</gene>
<comment type="function">
    <text evidence="1">Required for ciliogenesis.</text>
</comment>
<dbReference type="PANTHER" id="PTHR13306:SF6">
    <property type="entry name" value="TRANSMEMBRANE PROTEIN 138"/>
    <property type="match status" value="1"/>
</dbReference>
<evidence type="ECO:0000256" key="2">
    <source>
        <dbReference type="ARBA" id="ARBA00004128"/>
    </source>
</evidence>
<dbReference type="GO" id="GO:0005929">
    <property type="term" value="C:cilium"/>
    <property type="evidence" value="ECO:0007669"/>
    <property type="project" value="UniProtKB-SubCell"/>
</dbReference>
<protein>
    <recommendedName>
        <fullName evidence="5">Transmembrane protein 138</fullName>
    </recommendedName>
</protein>
<keyword evidence="9 14" id="KW-1133">Transmembrane helix</keyword>
<evidence type="ECO:0000256" key="10">
    <source>
        <dbReference type="ARBA" id="ARBA00023069"/>
    </source>
</evidence>
<dbReference type="AlphaFoldDB" id="A0AA39GZ80"/>
<keyword evidence="10" id="KW-0969">Cilium</keyword>
<evidence type="ECO:0000256" key="13">
    <source>
        <dbReference type="ARBA" id="ARBA00023273"/>
    </source>
</evidence>
<keyword evidence="8" id="KW-0970">Cilium biogenesis/degradation</keyword>
<dbReference type="Proteomes" id="UP001175271">
    <property type="component" value="Unassembled WGS sequence"/>
</dbReference>
<feature type="transmembrane region" description="Helical" evidence="14">
    <location>
        <begin position="80"/>
        <end position="100"/>
    </location>
</feature>
<keyword evidence="16" id="KW-1185">Reference proteome</keyword>
<comment type="caution">
    <text evidence="15">The sequence shown here is derived from an EMBL/GenBank/DDBJ whole genome shotgun (WGS) entry which is preliminary data.</text>
</comment>
<evidence type="ECO:0000256" key="11">
    <source>
        <dbReference type="ARBA" id="ARBA00023136"/>
    </source>
</evidence>
<organism evidence="15 16">
    <name type="scientific">Steinernema hermaphroditum</name>
    <dbReference type="NCBI Taxonomy" id="289476"/>
    <lineage>
        <taxon>Eukaryota</taxon>
        <taxon>Metazoa</taxon>
        <taxon>Ecdysozoa</taxon>
        <taxon>Nematoda</taxon>
        <taxon>Chromadorea</taxon>
        <taxon>Rhabditida</taxon>
        <taxon>Tylenchina</taxon>
        <taxon>Panagrolaimomorpha</taxon>
        <taxon>Strongyloidoidea</taxon>
        <taxon>Steinernematidae</taxon>
        <taxon>Steinernema</taxon>
    </lineage>
</organism>
<evidence type="ECO:0000256" key="9">
    <source>
        <dbReference type="ARBA" id="ARBA00022989"/>
    </source>
</evidence>
<dbReference type="GO" id="GO:0005774">
    <property type="term" value="C:vacuolar membrane"/>
    <property type="evidence" value="ECO:0007669"/>
    <property type="project" value="UniProtKB-SubCell"/>
</dbReference>
<comment type="subcellular location">
    <subcellularLocation>
        <location evidence="3">Cell projection</location>
        <location evidence="3">Cilium</location>
    </subcellularLocation>
    <subcellularLocation>
        <location evidence="2">Vacuole membrane</location>
        <topology evidence="2">Multi-pass membrane protein</topology>
    </subcellularLocation>
</comment>
<comment type="similarity">
    <text evidence="4">Belongs to the TMEM138 family.</text>
</comment>
<dbReference type="Pfam" id="PF14935">
    <property type="entry name" value="TMEM138"/>
    <property type="match status" value="1"/>
</dbReference>
<evidence type="ECO:0000256" key="3">
    <source>
        <dbReference type="ARBA" id="ARBA00004138"/>
    </source>
</evidence>
<evidence type="ECO:0000256" key="12">
    <source>
        <dbReference type="ARBA" id="ARBA00023180"/>
    </source>
</evidence>
<accession>A0AA39GZ80</accession>
<dbReference type="GO" id="GO:0030030">
    <property type="term" value="P:cell projection organization"/>
    <property type="evidence" value="ECO:0007669"/>
    <property type="project" value="UniProtKB-KW"/>
</dbReference>
<dbReference type="PANTHER" id="PTHR13306">
    <property type="entry name" value="TRANSMEMBRANE PROTEIN 138"/>
    <property type="match status" value="1"/>
</dbReference>
<evidence type="ECO:0000256" key="1">
    <source>
        <dbReference type="ARBA" id="ARBA00003709"/>
    </source>
</evidence>
<sequence>MSNKFGAVLLLQIGMMLLDIGFNTAEIVLSQHSSVLLMLYILQDTNILMTLIFLLISFSSTFVFQAGLISLLLKRFTPTISVSLLYLALTVAFHILSLRFDNDLAKSNVWNVGIMVLSVVQKLCGLLFYFFFKRTCLLLSDPRYHQDSVWLRSKIQRSDIIATHEQE</sequence>
<evidence type="ECO:0000256" key="4">
    <source>
        <dbReference type="ARBA" id="ARBA00010572"/>
    </source>
</evidence>
<evidence type="ECO:0000256" key="7">
    <source>
        <dbReference type="ARBA" id="ARBA00022692"/>
    </source>
</evidence>
<feature type="transmembrane region" description="Helical" evidence="14">
    <location>
        <begin position="46"/>
        <end position="73"/>
    </location>
</feature>
<keyword evidence="6" id="KW-0926">Vacuole</keyword>
<dbReference type="EMBL" id="JAUCMV010000005">
    <property type="protein sequence ID" value="KAK0395831.1"/>
    <property type="molecule type" value="Genomic_DNA"/>
</dbReference>
<keyword evidence="11 14" id="KW-0472">Membrane</keyword>
<reference evidence="15" key="1">
    <citation type="submission" date="2023-06" db="EMBL/GenBank/DDBJ databases">
        <title>Genomic analysis of the entomopathogenic nematode Steinernema hermaphroditum.</title>
        <authorList>
            <person name="Schwarz E.M."/>
            <person name="Heppert J.K."/>
            <person name="Baniya A."/>
            <person name="Schwartz H.T."/>
            <person name="Tan C.-H."/>
            <person name="Antoshechkin I."/>
            <person name="Sternberg P.W."/>
            <person name="Goodrich-Blair H."/>
            <person name="Dillman A.R."/>
        </authorList>
    </citation>
    <scope>NUCLEOTIDE SEQUENCE</scope>
    <source>
        <strain evidence="15">PS9179</strain>
        <tissue evidence="15">Whole animal</tissue>
    </source>
</reference>
<keyword evidence="7 14" id="KW-0812">Transmembrane</keyword>
<name>A0AA39GZ80_9BILA</name>
<evidence type="ECO:0000256" key="6">
    <source>
        <dbReference type="ARBA" id="ARBA00022554"/>
    </source>
</evidence>
<proteinExistence type="inferred from homology"/>
<keyword evidence="12" id="KW-0325">Glycoprotein</keyword>
<keyword evidence="13" id="KW-0966">Cell projection</keyword>
<evidence type="ECO:0000313" key="15">
    <source>
        <dbReference type="EMBL" id="KAK0395831.1"/>
    </source>
</evidence>
<evidence type="ECO:0000256" key="5">
    <source>
        <dbReference type="ARBA" id="ARBA00014515"/>
    </source>
</evidence>